<evidence type="ECO:0000256" key="1">
    <source>
        <dbReference type="SAM" id="Coils"/>
    </source>
</evidence>
<feature type="coiled-coil region" evidence="1">
    <location>
        <begin position="7"/>
        <end position="62"/>
    </location>
</feature>
<evidence type="ECO:0000313" key="2">
    <source>
        <dbReference type="EMBL" id="QOR56271.1"/>
    </source>
</evidence>
<organism evidence="2 3">
    <name type="scientific">Bacillus phage DLc1</name>
    <dbReference type="NCBI Taxonomy" id="2777318"/>
    <lineage>
        <taxon>Viruses</taxon>
        <taxon>Duplodnaviria</taxon>
        <taxon>Heunggongvirae</taxon>
        <taxon>Uroviricota</taxon>
        <taxon>Caudoviricetes</taxon>
        <taxon>Salasmaviridae</taxon>
        <taxon>Huangshavirus</taxon>
        <taxon>Huangshavirus dlcuna</taxon>
    </lineage>
</organism>
<dbReference type="Proteomes" id="UP000593635">
    <property type="component" value="Segment"/>
</dbReference>
<dbReference type="EMBL" id="MW012634">
    <property type="protein sequence ID" value="QOR56271.1"/>
    <property type="molecule type" value="Genomic_DNA"/>
</dbReference>
<reference evidence="2 3" key="1">
    <citation type="submission" date="2020-09" db="EMBL/GenBank/DDBJ databases">
        <authorList>
            <person name="Li C."/>
            <person name="Ding Y."/>
            <person name="Wu Q."/>
        </authorList>
    </citation>
    <scope>NUCLEOTIDE SEQUENCE [LARGE SCALE GENOMIC DNA]</scope>
</reference>
<evidence type="ECO:0000313" key="3">
    <source>
        <dbReference type="Proteomes" id="UP000593635"/>
    </source>
</evidence>
<dbReference type="KEGG" id="vg:65132290"/>
<protein>
    <submittedName>
        <fullName evidence="2">Uncharacterized protein</fullName>
    </submittedName>
</protein>
<name>A0A7M1RQT0_9CAUD</name>
<proteinExistence type="predicted"/>
<keyword evidence="1" id="KW-0175">Coiled coil</keyword>
<keyword evidence="3" id="KW-1185">Reference proteome</keyword>
<accession>A0A7M1RQT0</accession>
<dbReference type="RefSeq" id="YP_010113752.1">
    <property type="nucleotide sequence ID" value="NC_055908.1"/>
</dbReference>
<dbReference type="GeneID" id="65132290"/>
<sequence>MCLHDLAEALENDLVKLEKELKGKDIYIEILLEEIETYQKELKRLKEELEKAERSKPVWEQGR</sequence>